<dbReference type="VEuPathDB" id="FungiDB:MELLADRAFT_85453"/>
<protein>
    <submittedName>
        <fullName evidence="2">Uncharacterized protein</fullName>
    </submittedName>
</protein>
<dbReference type="GeneID" id="18933852"/>
<evidence type="ECO:0000256" key="1">
    <source>
        <dbReference type="SAM" id="MobiDB-lite"/>
    </source>
</evidence>
<sequence>MPNQSPPPPSMDSTGLPTNTPTTPFNNLNTNLWSVPHALTSPAAGQVQLISPYSTPHPLISSGTPVIITYPAAQPITSASQPSPSVMQSSVSLTPAESTQTAKTTQPTETTQTPEEPKITRRGRKRSSKKGPASSKRKTAASATTSESLAEDKSG</sequence>
<dbReference type="AlphaFoldDB" id="F4RIR6"/>
<dbReference type="RefSeq" id="XP_007409117.1">
    <property type="nucleotide sequence ID" value="XM_007409055.1"/>
</dbReference>
<dbReference type="KEGG" id="mlr:MELLADRAFT_85453"/>
<name>F4RIR6_MELLP</name>
<feature type="region of interest" description="Disordered" evidence="1">
    <location>
        <begin position="76"/>
        <end position="155"/>
    </location>
</feature>
<keyword evidence="3" id="KW-1185">Reference proteome</keyword>
<evidence type="ECO:0000313" key="2">
    <source>
        <dbReference type="EMBL" id="EGG07785.1"/>
    </source>
</evidence>
<reference evidence="3" key="1">
    <citation type="journal article" date="2011" name="Proc. Natl. Acad. Sci. U.S.A.">
        <title>Obligate biotrophy features unraveled by the genomic analysis of rust fungi.</title>
        <authorList>
            <person name="Duplessis S."/>
            <person name="Cuomo C.A."/>
            <person name="Lin Y.-C."/>
            <person name="Aerts A."/>
            <person name="Tisserant E."/>
            <person name="Veneault-Fourrey C."/>
            <person name="Joly D.L."/>
            <person name="Hacquard S."/>
            <person name="Amselem J."/>
            <person name="Cantarel B.L."/>
            <person name="Chiu R."/>
            <person name="Coutinho P.M."/>
            <person name="Feau N."/>
            <person name="Field M."/>
            <person name="Frey P."/>
            <person name="Gelhaye E."/>
            <person name="Goldberg J."/>
            <person name="Grabherr M.G."/>
            <person name="Kodira C.D."/>
            <person name="Kohler A."/>
            <person name="Kuees U."/>
            <person name="Lindquist E.A."/>
            <person name="Lucas S.M."/>
            <person name="Mago R."/>
            <person name="Mauceli E."/>
            <person name="Morin E."/>
            <person name="Murat C."/>
            <person name="Pangilinan J.L."/>
            <person name="Park R."/>
            <person name="Pearson M."/>
            <person name="Quesneville H."/>
            <person name="Rouhier N."/>
            <person name="Sakthikumar S."/>
            <person name="Salamov A.A."/>
            <person name="Schmutz J."/>
            <person name="Selles B."/>
            <person name="Shapiro H."/>
            <person name="Tanguay P."/>
            <person name="Tuskan G.A."/>
            <person name="Henrissat B."/>
            <person name="Van de Peer Y."/>
            <person name="Rouze P."/>
            <person name="Ellis J.G."/>
            <person name="Dodds P.N."/>
            <person name="Schein J.E."/>
            <person name="Zhong S."/>
            <person name="Hamelin R.C."/>
            <person name="Grigoriev I.V."/>
            <person name="Szabo L.J."/>
            <person name="Martin F."/>
        </authorList>
    </citation>
    <scope>NUCLEOTIDE SEQUENCE [LARGE SCALE GENOMIC DNA]</scope>
    <source>
        <strain evidence="3">98AG31 / pathotype 3-4-7</strain>
    </source>
</reference>
<organism evidence="3">
    <name type="scientific">Melampsora larici-populina (strain 98AG31 / pathotype 3-4-7)</name>
    <name type="common">Poplar leaf rust fungus</name>
    <dbReference type="NCBI Taxonomy" id="747676"/>
    <lineage>
        <taxon>Eukaryota</taxon>
        <taxon>Fungi</taxon>
        <taxon>Dikarya</taxon>
        <taxon>Basidiomycota</taxon>
        <taxon>Pucciniomycotina</taxon>
        <taxon>Pucciniomycetes</taxon>
        <taxon>Pucciniales</taxon>
        <taxon>Melampsoraceae</taxon>
        <taxon>Melampsora</taxon>
    </lineage>
</organism>
<gene>
    <name evidence="2" type="ORF">MELLADRAFT_85453</name>
</gene>
<feature type="compositionally biased region" description="Low complexity" evidence="1">
    <location>
        <begin position="99"/>
        <end position="114"/>
    </location>
</feature>
<feature type="compositionally biased region" description="Low complexity" evidence="1">
    <location>
        <begin position="78"/>
        <end position="92"/>
    </location>
</feature>
<evidence type="ECO:0000313" key="3">
    <source>
        <dbReference type="Proteomes" id="UP000001072"/>
    </source>
</evidence>
<dbReference type="HOGENOM" id="CLU_1695883_0_0_1"/>
<feature type="compositionally biased region" description="Basic residues" evidence="1">
    <location>
        <begin position="120"/>
        <end position="139"/>
    </location>
</feature>
<feature type="compositionally biased region" description="Pro residues" evidence="1">
    <location>
        <begin position="1"/>
        <end position="10"/>
    </location>
</feature>
<feature type="region of interest" description="Disordered" evidence="1">
    <location>
        <begin position="1"/>
        <end position="31"/>
    </location>
</feature>
<accession>F4RIR6</accession>
<dbReference type="InParanoid" id="F4RIR6"/>
<dbReference type="EMBL" id="GL883103">
    <property type="protein sequence ID" value="EGG07785.1"/>
    <property type="molecule type" value="Genomic_DNA"/>
</dbReference>
<dbReference type="Proteomes" id="UP000001072">
    <property type="component" value="Unassembled WGS sequence"/>
</dbReference>
<feature type="compositionally biased region" description="Low complexity" evidence="1">
    <location>
        <begin position="16"/>
        <end position="31"/>
    </location>
</feature>
<proteinExistence type="predicted"/>